<evidence type="ECO:0000313" key="1">
    <source>
        <dbReference type="EMBL" id="MCY6959123.1"/>
    </source>
</evidence>
<protein>
    <submittedName>
        <fullName evidence="1">Uncharacterized protein</fullName>
    </submittedName>
</protein>
<gene>
    <name evidence="1" type="ORF">OW729_10955</name>
</gene>
<reference evidence="1" key="1">
    <citation type="submission" date="2022-12" db="EMBL/GenBank/DDBJ databases">
        <title>Clostridium sp. nov., isolated from industrial wastewater.</title>
        <authorList>
            <person name="Jiayan W."/>
        </authorList>
    </citation>
    <scope>NUCLEOTIDE SEQUENCE</scope>
    <source>
        <strain evidence="1">ZC22-4</strain>
    </source>
</reference>
<comment type="caution">
    <text evidence="1">The sequence shown here is derived from an EMBL/GenBank/DDBJ whole genome shotgun (WGS) entry which is preliminary data.</text>
</comment>
<accession>A0ABT4DAB4</accession>
<name>A0ABT4DAB4_9CLOT</name>
<keyword evidence="2" id="KW-1185">Reference proteome</keyword>
<evidence type="ECO:0000313" key="2">
    <source>
        <dbReference type="Proteomes" id="UP001144612"/>
    </source>
</evidence>
<dbReference type="Proteomes" id="UP001144612">
    <property type="component" value="Unassembled WGS sequence"/>
</dbReference>
<organism evidence="1 2">
    <name type="scientific">Clostridium brassicae</name>
    <dbReference type="NCBI Taxonomy" id="2999072"/>
    <lineage>
        <taxon>Bacteria</taxon>
        <taxon>Bacillati</taxon>
        <taxon>Bacillota</taxon>
        <taxon>Clostridia</taxon>
        <taxon>Eubacteriales</taxon>
        <taxon>Clostridiaceae</taxon>
        <taxon>Clostridium</taxon>
    </lineage>
</organism>
<sequence length="214" mass="25935">MKVIKKLNQITNEYNNLVACDIIEKHTLYYIENYIKGDNDGKDLIVILGNLAFLYRKKEIQNKRIVEFIKKIFNICHYINEYLAKRISNFMEIILNKNKELIEFYIKEIENFKGRIDRDCVAILYKASILPSFKNKLPVDKLVEKFKYPWRSYYEISLYHYYYNDNINSLKYIFKALNTCPKKLINEYNSRKQYLKSKLIKIKQKQQTKIFDLM</sequence>
<dbReference type="RefSeq" id="WP_268061545.1">
    <property type="nucleotide sequence ID" value="NZ_JAPQFJ010000010.1"/>
</dbReference>
<proteinExistence type="predicted"/>
<dbReference type="EMBL" id="JAPQFJ010000010">
    <property type="protein sequence ID" value="MCY6959123.1"/>
    <property type="molecule type" value="Genomic_DNA"/>
</dbReference>